<proteinExistence type="predicted"/>
<keyword evidence="5" id="KW-0269">Exonuclease</keyword>
<evidence type="ECO:0000259" key="3">
    <source>
        <dbReference type="SMART" id="SM00479"/>
    </source>
</evidence>
<name>A0AA36UK38_9NEIS</name>
<accession>A0AA36UK38</accession>
<dbReference type="FunFam" id="3.30.420.10:FF:000045">
    <property type="entry name" value="3'-5' exonuclease DinG"/>
    <property type="match status" value="1"/>
</dbReference>
<dbReference type="CDD" id="cd06127">
    <property type="entry name" value="DEDDh"/>
    <property type="match status" value="1"/>
</dbReference>
<dbReference type="Proteomes" id="UP000004982">
    <property type="component" value="Unassembled WGS sequence"/>
</dbReference>
<dbReference type="Proteomes" id="UP000829455">
    <property type="component" value="Chromosome"/>
</dbReference>
<keyword evidence="5" id="KW-0540">Nuclease</keyword>
<dbReference type="InterPro" id="IPR012337">
    <property type="entry name" value="RNaseH-like_sf"/>
</dbReference>
<evidence type="ECO:0000313" key="5">
    <source>
        <dbReference type="EMBL" id="UNV86238.1"/>
    </source>
</evidence>
<dbReference type="SUPFAM" id="SSF53098">
    <property type="entry name" value="Ribonuclease H-like"/>
    <property type="match status" value="1"/>
</dbReference>
<protein>
    <submittedName>
        <fullName evidence="5">3'-5' exonuclease</fullName>
    </submittedName>
    <submittedName>
        <fullName evidence="4">DNA polymerase III, epsilon subunit</fullName>
        <ecNumber evidence="4">2.7.7.7</ecNumber>
    </submittedName>
</protein>
<dbReference type="GO" id="GO:0005829">
    <property type="term" value="C:cytosol"/>
    <property type="evidence" value="ECO:0007669"/>
    <property type="project" value="TreeGrafter"/>
</dbReference>
<keyword evidence="5" id="KW-0378">Hydrolase</keyword>
<organism evidence="4 6">
    <name type="scientific">Neisseria macacae ATCC 33926</name>
    <dbReference type="NCBI Taxonomy" id="997348"/>
    <lineage>
        <taxon>Bacteria</taxon>
        <taxon>Pseudomonadati</taxon>
        <taxon>Pseudomonadota</taxon>
        <taxon>Betaproteobacteria</taxon>
        <taxon>Neisseriales</taxon>
        <taxon>Neisseriaceae</taxon>
        <taxon>Neisseria</taxon>
    </lineage>
</organism>
<evidence type="ECO:0000313" key="6">
    <source>
        <dbReference type="Proteomes" id="UP000004982"/>
    </source>
</evidence>
<dbReference type="InterPro" id="IPR036397">
    <property type="entry name" value="RNaseH_sf"/>
</dbReference>
<dbReference type="GO" id="GO:0008408">
    <property type="term" value="F:3'-5' exonuclease activity"/>
    <property type="evidence" value="ECO:0007669"/>
    <property type="project" value="TreeGrafter"/>
</dbReference>
<keyword evidence="7" id="KW-1185">Reference proteome</keyword>
<keyword evidence="4" id="KW-0548">Nucleotidyltransferase</keyword>
<dbReference type="SMART" id="SM00479">
    <property type="entry name" value="EXOIII"/>
    <property type="match status" value="1"/>
</dbReference>
<reference evidence="5 7" key="2">
    <citation type="submission" date="2022-03" db="EMBL/GenBank/DDBJ databases">
        <title>Genome sequencing of Neisseria macacae.</title>
        <authorList>
            <person name="Baek M.-G."/>
        </authorList>
    </citation>
    <scope>NUCLEOTIDE SEQUENCE [LARGE SCALE GENOMIC DNA]</scope>
    <source>
        <strain evidence="5 7">ATCC 33926</strain>
    </source>
</reference>
<dbReference type="AlphaFoldDB" id="A0AA36UK38"/>
<feature type="domain" description="Exonuclease" evidence="3">
    <location>
        <begin position="20"/>
        <end position="184"/>
    </location>
</feature>
<dbReference type="EMBL" id="AFQE01000046">
    <property type="protein sequence ID" value="EGQ77460.1"/>
    <property type="molecule type" value="Genomic_DNA"/>
</dbReference>
<gene>
    <name evidence="4" type="primary">dnaQ</name>
    <name evidence="4" type="ORF">HMPREF9418_0999</name>
    <name evidence="5" type="ORF">MON40_09850</name>
</gene>
<dbReference type="InterPro" id="IPR013520">
    <property type="entry name" value="Ribonucl_H"/>
</dbReference>
<keyword evidence="4" id="KW-0808">Transferase</keyword>
<dbReference type="EMBL" id="CP094241">
    <property type="protein sequence ID" value="UNV86238.1"/>
    <property type="molecule type" value="Genomic_DNA"/>
</dbReference>
<reference evidence="4 6" key="1">
    <citation type="submission" date="2011-05" db="EMBL/GenBank/DDBJ databases">
        <authorList>
            <person name="Muzny D."/>
            <person name="Qin X."/>
            <person name="Deng J."/>
            <person name="Jiang H."/>
            <person name="Liu Y."/>
            <person name="Qu J."/>
            <person name="Song X.-Z."/>
            <person name="Zhang L."/>
            <person name="Thornton R."/>
            <person name="Coyle M."/>
            <person name="Francisco L."/>
            <person name="Jackson L."/>
            <person name="Javaid M."/>
            <person name="Korchina V."/>
            <person name="Kovar C."/>
            <person name="Mata R."/>
            <person name="Mathew T."/>
            <person name="Ngo R."/>
            <person name="Nguyen L."/>
            <person name="Nguyen N."/>
            <person name="Okwuonu G."/>
            <person name="Ongeri F."/>
            <person name="Pham C."/>
            <person name="Simmons D."/>
            <person name="Wilczek-Boney K."/>
            <person name="Hale W."/>
            <person name="Jakkamsetti A."/>
            <person name="Pham P."/>
            <person name="Ruth R."/>
            <person name="San Lucas F."/>
            <person name="Warren J."/>
            <person name="Zhang J."/>
            <person name="Zhao Z."/>
            <person name="Zhou C."/>
            <person name="Zhu D."/>
            <person name="Lee S."/>
            <person name="Bess C."/>
            <person name="Blankenburg K."/>
            <person name="Forbes L."/>
            <person name="Fu Q."/>
            <person name="Gubbala S."/>
            <person name="Hirani K."/>
            <person name="Jayaseelan J.C."/>
            <person name="Lara F."/>
            <person name="Munidasa M."/>
            <person name="Palculict T."/>
            <person name="Patil S."/>
            <person name="Pu L.-L."/>
            <person name="Saada N."/>
            <person name="Tang L."/>
            <person name="Weissenberger G."/>
            <person name="Zhu Y."/>
            <person name="Hemphill L."/>
            <person name="Shang Y."/>
            <person name="Youmans B."/>
            <person name="Ayvaz T."/>
            <person name="Ross M."/>
            <person name="Santibanez J."/>
            <person name="Aqrawi P."/>
            <person name="Gross S."/>
            <person name="Joshi V."/>
            <person name="Fowler G."/>
            <person name="Nazareth L."/>
            <person name="Reid J."/>
            <person name="Worley K."/>
            <person name="Petrosino J."/>
            <person name="Highlander S."/>
            <person name="Gibbs R."/>
        </authorList>
    </citation>
    <scope>NUCLEOTIDE SEQUENCE [LARGE SCALE GENOMIC DNA]</scope>
    <source>
        <strain evidence="4 6">ATCC 33926</strain>
    </source>
</reference>
<dbReference type="PANTHER" id="PTHR30231">
    <property type="entry name" value="DNA POLYMERASE III SUBUNIT EPSILON"/>
    <property type="match status" value="1"/>
</dbReference>
<comment type="subunit">
    <text evidence="2">DNA polymerase III contains a core (composed of alpha, epsilon and theta chains) that associates with a tau subunit. This core dimerizes to form the POLIII' complex. PolIII' associates with the gamma complex (composed of gamma, delta, delta', psi and chi chains) and with the beta chain to form the complete DNA polymerase III complex.</text>
</comment>
<evidence type="ECO:0000313" key="4">
    <source>
        <dbReference type="EMBL" id="EGQ77460.1"/>
    </source>
</evidence>
<dbReference type="RefSeq" id="WP_003777427.1">
    <property type="nucleotide sequence ID" value="NZ_CP094241.1"/>
</dbReference>
<dbReference type="GO" id="GO:0003676">
    <property type="term" value="F:nucleic acid binding"/>
    <property type="evidence" value="ECO:0007669"/>
    <property type="project" value="InterPro"/>
</dbReference>
<dbReference type="PANTHER" id="PTHR30231:SF37">
    <property type="entry name" value="EXODEOXYRIBONUCLEASE 10"/>
    <property type="match status" value="1"/>
</dbReference>
<evidence type="ECO:0000313" key="7">
    <source>
        <dbReference type="Proteomes" id="UP000829455"/>
    </source>
</evidence>
<sequence length="470" mass="52927">MFHLSRWLRLSEAFTRLNRPVVVVDLESTGGNLYQDRVTEIAFLRFENGRVEHYEQLINPGKPIPEFVVQLTGITNEMVAQAPAFDQIASDILPLLRGSLIVAHNSRFDYTFLRHEFCRAGIDFAAPALCTVQLSRRLYPQFYKHNLDSIISRMGIQTDDRHRALADVLALADYLEHSLKEKTSDEWDNHCRALMNPKILPTQLSDSLTAKLYSLPDTVGVLVWFDHSGKVLSVEAYEKTYSEIAALLHSKEGLHYIQNAADVKFIPAVGSLHALWLKAQVMQEYQGELSAPFPLKQLNPKTFMTVKFIPDEHGVLKARIVPLDNGSSTTRPYGLFIHKKAAKRALNIWAQEHNFCPDALNILPVSHAKGALCPVQAVGKCHGTCHKGDGIEEQNTRIHAMASKLPVADWGKVHEVEITETDELSGRSVIMRCAGGALELPNGHWYFDNLLPSILKIKFKRDRQNIRVIA</sequence>
<dbReference type="GO" id="GO:0003887">
    <property type="term" value="F:DNA-directed DNA polymerase activity"/>
    <property type="evidence" value="ECO:0007669"/>
    <property type="project" value="UniProtKB-EC"/>
</dbReference>
<evidence type="ECO:0000256" key="2">
    <source>
        <dbReference type="ARBA" id="ARBA00026073"/>
    </source>
</evidence>
<evidence type="ECO:0000256" key="1">
    <source>
        <dbReference type="ARBA" id="ARBA00025483"/>
    </source>
</evidence>
<dbReference type="EC" id="2.7.7.7" evidence="4"/>
<comment type="function">
    <text evidence="1">DNA polymerase III is a complex, multichain enzyme responsible for most of the replicative synthesis in bacteria. The epsilon subunit contain the editing function and is a proofreading 3'-5' exonuclease.</text>
</comment>
<dbReference type="Gene3D" id="3.30.420.10">
    <property type="entry name" value="Ribonuclease H-like superfamily/Ribonuclease H"/>
    <property type="match status" value="1"/>
</dbReference>
<dbReference type="GO" id="GO:0045004">
    <property type="term" value="P:DNA replication proofreading"/>
    <property type="evidence" value="ECO:0007669"/>
    <property type="project" value="TreeGrafter"/>
</dbReference>
<dbReference type="Pfam" id="PF00929">
    <property type="entry name" value="RNase_T"/>
    <property type="match status" value="1"/>
</dbReference>